<dbReference type="InterPro" id="IPR052781">
    <property type="entry name" value="Cys_protease_inhibitor_I42"/>
</dbReference>
<dbReference type="EMBL" id="GDHC01000177">
    <property type="protein sequence ID" value="JAQ18452.1"/>
    <property type="molecule type" value="Transcribed_RNA"/>
</dbReference>
<feature type="domain" description="Proteinase inhibitor I42 chagasin" evidence="3">
    <location>
        <begin position="17"/>
        <end position="108"/>
    </location>
</feature>
<dbReference type="PANTHER" id="PTHR36530">
    <property type="entry name" value="INHIBITOR OF CYSTEINE PEPTIDASE"/>
    <property type="match status" value="1"/>
</dbReference>
<dbReference type="InterPro" id="IPR036331">
    <property type="entry name" value="Chagasin-like_sf"/>
</dbReference>
<evidence type="ECO:0000256" key="2">
    <source>
        <dbReference type="ARBA" id="ARBA00022704"/>
    </source>
</evidence>
<accession>A0A0A9Y0Y2</accession>
<dbReference type="Pfam" id="PF09394">
    <property type="entry name" value="Inhibitor_I42"/>
    <property type="match status" value="1"/>
</dbReference>
<name>A0A0A9Y0Y2_LYGHE</name>
<evidence type="ECO:0000256" key="1">
    <source>
        <dbReference type="ARBA" id="ARBA00022690"/>
    </source>
</evidence>
<organism evidence="4">
    <name type="scientific">Lygus hesperus</name>
    <name type="common">Western plant bug</name>
    <dbReference type="NCBI Taxonomy" id="30085"/>
    <lineage>
        <taxon>Eukaryota</taxon>
        <taxon>Metazoa</taxon>
        <taxon>Ecdysozoa</taxon>
        <taxon>Arthropoda</taxon>
        <taxon>Hexapoda</taxon>
        <taxon>Insecta</taxon>
        <taxon>Pterygota</taxon>
        <taxon>Neoptera</taxon>
        <taxon>Paraneoptera</taxon>
        <taxon>Hemiptera</taxon>
        <taxon>Heteroptera</taxon>
        <taxon>Panheteroptera</taxon>
        <taxon>Cimicomorpha</taxon>
        <taxon>Miridae</taxon>
        <taxon>Mirini</taxon>
        <taxon>Lygus</taxon>
    </lineage>
</organism>
<evidence type="ECO:0000313" key="5">
    <source>
        <dbReference type="EMBL" id="JAQ18452.1"/>
    </source>
</evidence>
<keyword evidence="2" id="KW-0789">Thiol protease inhibitor</keyword>
<dbReference type="InterPro" id="IPR018990">
    <property type="entry name" value="Prot_inh_I42_chagasin"/>
</dbReference>
<reference evidence="5" key="3">
    <citation type="journal article" date="2016" name="Gigascience">
        <title>De novo construction of an expanded transcriptome assembly for the western tarnished plant bug, Lygus hesperus.</title>
        <authorList>
            <person name="Tassone E.E."/>
            <person name="Geib S.M."/>
            <person name="Hall B."/>
            <person name="Fabrick J.A."/>
            <person name="Brent C.S."/>
            <person name="Hull J.J."/>
        </authorList>
    </citation>
    <scope>NUCLEOTIDE SEQUENCE</scope>
</reference>
<protein>
    <submittedName>
        <fullName evidence="4">Chagasin</fullName>
    </submittedName>
</protein>
<sequence length="112" mass="12227">MPHCDLTFADNGKKVDVPVGKLATIHLTGSPSTGYTWTRAGFEKLQDLSDEKLKINSTYKPAVPGLIGGGGDFFIDVTPKQPGQHHLELVYARPFEGIKPDNKKFTVTLNAM</sequence>
<evidence type="ECO:0000259" key="3">
    <source>
        <dbReference type="Pfam" id="PF09394"/>
    </source>
</evidence>
<keyword evidence="1" id="KW-0646">Protease inhibitor</keyword>
<dbReference type="GO" id="GO:0004869">
    <property type="term" value="F:cysteine-type endopeptidase inhibitor activity"/>
    <property type="evidence" value="ECO:0007669"/>
    <property type="project" value="UniProtKB-KW"/>
</dbReference>
<reference evidence="4" key="2">
    <citation type="submission" date="2014-07" db="EMBL/GenBank/DDBJ databases">
        <authorList>
            <person name="Hull J."/>
        </authorList>
    </citation>
    <scope>NUCLEOTIDE SEQUENCE</scope>
</reference>
<gene>
    <name evidence="4" type="primary">cha</name>
    <name evidence="4" type="ORF">CM83_7106</name>
    <name evidence="5" type="ORF">g.18884</name>
</gene>
<proteinExistence type="predicted"/>
<dbReference type="Gene3D" id="2.60.40.2020">
    <property type="match status" value="1"/>
</dbReference>
<dbReference type="PANTHER" id="PTHR36530:SF1">
    <property type="entry name" value="AMOEBIASIN-1"/>
    <property type="match status" value="1"/>
</dbReference>
<evidence type="ECO:0000313" key="4">
    <source>
        <dbReference type="EMBL" id="JAG23145.1"/>
    </source>
</evidence>
<reference evidence="4" key="1">
    <citation type="journal article" date="2014" name="PLoS ONE">
        <title>Transcriptome-Based Identification of ABC Transporters in the Western Tarnished Plant Bug Lygus hesperus.</title>
        <authorList>
            <person name="Hull J.J."/>
            <person name="Chaney K."/>
            <person name="Geib S.M."/>
            <person name="Fabrick J.A."/>
            <person name="Brent C.S."/>
            <person name="Walsh D."/>
            <person name="Lavine L.C."/>
        </authorList>
    </citation>
    <scope>NUCLEOTIDE SEQUENCE</scope>
</reference>
<dbReference type="SUPFAM" id="SSF141066">
    <property type="entry name" value="ICP-like"/>
    <property type="match status" value="1"/>
</dbReference>
<dbReference type="EMBL" id="GBHO01020459">
    <property type="protein sequence ID" value="JAG23145.1"/>
    <property type="molecule type" value="Transcribed_RNA"/>
</dbReference>
<dbReference type="AlphaFoldDB" id="A0A0A9Y0Y2"/>